<dbReference type="Pfam" id="PF13542">
    <property type="entry name" value="HTH_Tnp_ISL3"/>
    <property type="match status" value="1"/>
</dbReference>
<dbReference type="InterPro" id="IPR032877">
    <property type="entry name" value="Transposase_HTH"/>
</dbReference>
<feature type="domain" description="Transposase IS204/IS1001/IS1096/IS1165 helix-turn-helix" evidence="1">
    <location>
        <begin position="5"/>
        <end position="45"/>
    </location>
</feature>
<dbReference type="AlphaFoldDB" id="A0A934J216"/>
<dbReference type="EMBL" id="JAELUP010000003">
    <property type="protein sequence ID" value="MBJ6360018.1"/>
    <property type="molecule type" value="Genomic_DNA"/>
</dbReference>
<name>A0A934J216_9BACL</name>
<reference evidence="2" key="1">
    <citation type="submission" date="2020-12" db="EMBL/GenBank/DDBJ databases">
        <authorList>
            <person name="Huq M.A."/>
        </authorList>
    </citation>
    <scope>NUCLEOTIDE SEQUENCE</scope>
    <source>
        <strain evidence="2">MAHUQ-46</strain>
    </source>
</reference>
<comment type="caution">
    <text evidence="2">The sequence shown here is derived from an EMBL/GenBank/DDBJ whole genome shotgun (WGS) entry which is preliminary data.</text>
</comment>
<proteinExistence type="predicted"/>
<keyword evidence="3" id="KW-1185">Reference proteome</keyword>
<organism evidence="2 3">
    <name type="scientific">Paenibacillus roseus</name>
    <dbReference type="NCBI Taxonomy" id="2798579"/>
    <lineage>
        <taxon>Bacteria</taxon>
        <taxon>Bacillati</taxon>
        <taxon>Bacillota</taxon>
        <taxon>Bacilli</taxon>
        <taxon>Bacillales</taxon>
        <taxon>Paenibacillaceae</taxon>
        <taxon>Paenibacillus</taxon>
    </lineage>
</organism>
<gene>
    <name evidence="2" type="ORF">JFN88_01615</name>
</gene>
<accession>A0A934J216</accession>
<evidence type="ECO:0000313" key="2">
    <source>
        <dbReference type="EMBL" id="MBJ6360018.1"/>
    </source>
</evidence>
<sequence>MTQSPVNWARPQSHFTLLFEAWAMRLMAEMSVNAAARELREHDTRAPLHYSVRRCRP</sequence>
<evidence type="ECO:0000313" key="3">
    <source>
        <dbReference type="Proteomes" id="UP000640274"/>
    </source>
</evidence>
<protein>
    <submittedName>
        <fullName evidence="2">Transposase family protein</fullName>
    </submittedName>
</protein>
<evidence type="ECO:0000259" key="1">
    <source>
        <dbReference type="Pfam" id="PF13542"/>
    </source>
</evidence>
<dbReference type="Proteomes" id="UP000640274">
    <property type="component" value="Unassembled WGS sequence"/>
</dbReference>